<name>A0ABT3KTI3_9BURK</name>
<sequence>MTATDTGRDALSARLESGAQALALDLSAAQRAQLMDFLALLQKWNAVYNLTAVRDPGEMLTQHLLDSLAAVAPLRRHVHAAGLGAGGGMRPETVRLLDVGSGGGLPGVVFAICCPEVAVHCVDAVGKKAAFVQQAALTLGLRNVHGVHARVEALNARFDLVSCRAFASLPDFVRWSRTALAEPHGVWLAMKGRHPADEIAALPADVQVFHVEPLAVPGLDAERCIVWMRPAV</sequence>
<feature type="binding site" evidence="6">
    <location>
        <position position="100"/>
    </location>
    <ligand>
        <name>S-adenosyl-L-methionine</name>
        <dbReference type="ChEBI" id="CHEBI:59789"/>
    </ligand>
</feature>
<keyword evidence="8" id="KW-1185">Reference proteome</keyword>
<comment type="catalytic activity">
    <reaction evidence="6">
        <text>guanosine(527) in 16S rRNA + S-adenosyl-L-methionine = N(7)-methylguanosine(527) in 16S rRNA + S-adenosyl-L-homocysteine</text>
        <dbReference type="Rhea" id="RHEA:42732"/>
        <dbReference type="Rhea" id="RHEA-COMP:10209"/>
        <dbReference type="Rhea" id="RHEA-COMP:10210"/>
        <dbReference type="ChEBI" id="CHEBI:57856"/>
        <dbReference type="ChEBI" id="CHEBI:59789"/>
        <dbReference type="ChEBI" id="CHEBI:74269"/>
        <dbReference type="ChEBI" id="CHEBI:74480"/>
        <dbReference type="EC" id="2.1.1.170"/>
    </reaction>
</comment>
<feature type="binding site" evidence="6">
    <location>
        <begin position="151"/>
        <end position="152"/>
    </location>
    <ligand>
        <name>S-adenosyl-L-methionine</name>
        <dbReference type="ChEBI" id="CHEBI:59789"/>
    </ligand>
</feature>
<keyword evidence="2 6" id="KW-0698">rRNA processing</keyword>
<evidence type="ECO:0000313" key="7">
    <source>
        <dbReference type="EMBL" id="MCW5321631.1"/>
    </source>
</evidence>
<feature type="binding site" evidence="6">
    <location>
        <position position="164"/>
    </location>
    <ligand>
        <name>S-adenosyl-L-methionine</name>
        <dbReference type="ChEBI" id="CHEBI:59789"/>
    </ligand>
</feature>
<comment type="subcellular location">
    <subcellularLocation>
        <location evidence="6">Cytoplasm</location>
    </subcellularLocation>
</comment>
<dbReference type="Gene3D" id="3.40.50.150">
    <property type="entry name" value="Vaccinia Virus protein VP39"/>
    <property type="match status" value="1"/>
</dbReference>
<evidence type="ECO:0000313" key="8">
    <source>
        <dbReference type="Proteomes" id="UP001208935"/>
    </source>
</evidence>
<dbReference type="Proteomes" id="UP001208935">
    <property type="component" value="Unassembled WGS sequence"/>
</dbReference>
<keyword evidence="4 6" id="KW-0808">Transferase</keyword>
<dbReference type="PIRSF" id="PIRSF003078">
    <property type="entry name" value="GidB"/>
    <property type="match status" value="1"/>
</dbReference>
<evidence type="ECO:0000256" key="2">
    <source>
        <dbReference type="ARBA" id="ARBA00022552"/>
    </source>
</evidence>
<dbReference type="RefSeq" id="WP_265282234.1">
    <property type="nucleotide sequence ID" value="NZ_QZCW01000002.1"/>
</dbReference>
<dbReference type="InterPro" id="IPR003682">
    <property type="entry name" value="rRNA_ssu_MeTfrase_G"/>
</dbReference>
<dbReference type="SUPFAM" id="SSF53335">
    <property type="entry name" value="S-adenosyl-L-methionine-dependent methyltransferases"/>
    <property type="match status" value="1"/>
</dbReference>
<comment type="function">
    <text evidence="6">Specifically methylates the N7 position of guanine in position 527 of 16S rRNA.</text>
</comment>
<evidence type="ECO:0000256" key="5">
    <source>
        <dbReference type="ARBA" id="ARBA00022691"/>
    </source>
</evidence>
<comment type="caution">
    <text evidence="7">The sequence shown here is derived from an EMBL/GenBank/DDBJ whole genome shotgun (WGS) entry which is preliminary data.</text>
</comment>
<evidence type="ECO:0000256" key="3">
    <source>
        <dbReference type="ARBA" id="ARBA00022603"/>
    </source>
</evidence>
<keyword evidence="3 6" id="KW-0489">Methyltransferase</keyword>
<comment type="caution">
    <text evidence="6">Lacks conserved residue(s) required for the propagation of feature annotation.</text>
</comment>
<dbReference type="Pfam" id="PF02527">
    <property type="entry name" value="GidB"/>
    <property type="match status" value="1"/>
</dbReference>
<gene>
    <name evidence="6 7" type="primary">rsmG</name>
    <name evidence="7" type="ORF">D5039_10840</name>
</gene>
<feature type="binding site" evidence="6">
    <location>
        <position position="105"/>
    </location>
    <ligand>
        <name>S-adenosyl-L-methionine</name>
        <dbReference type="ChEBI" id="CHEBI:59789"/>
    </ligand>
</feature>
<protein>
    <recommendedName>
        <fullName evidence="6">Ribosomal RNA small subunit methyltransferase G</fullName>
        <ecNumber evidence="6">2.1.1.170</ecNumber>
    </recommendedName>
    <alternativeName>
        <fullName evidence="6">16S rRNA 7-methylguanosine methyltransferase</fullName>
        <shortName evidence="6">16S rRNA m7G methyltransferase</shortName>
    </alternativeName>
</protein>
<dbReference type="HAMAP" id="MF_00074">
    <property type="entry name" value="16SrRNA_methyltr_G"/>
    <property type="match status" value="1"/>
</dbReference>
<dbReference type="PANTHER" id="PTHR31760:SF0">
    <property type="entry name" value="S-ADENOSYL-L-METHIONINE-DEPENDENT METHYLTRANSFERASES SUPERFAMILY PROTEIN"/>
    <property type="match status" value="1"/>
</dbReference>
<comment type="similarity">
    <text evidence="6">Belongs to the methyltransferase superfamily. RNA methyltransferase RsmG family.</text>
</comment>
<dbReference type="EC" id="2.1.1.170" evidence="6"/>
<dbReference type="PANTHER" id="PTHR31760">
    <property type="entry name" value="S-ADENOSYL-L-METHIONINE-DEPENDENT METHYLTRANSFERASES SUPERFAMILY PROTEIN"/>
    <property type="match status" value="1"/>
</dbReference>
<proteinExistence type="inferred from homology"/>
<dbReference type="EMBL" id="QZCW01000002">
    <property type="protein sequence ID" value="MCW5321631.1"/>
    <property type="molecule type" value="Genomic_DNA"/>
</dbReference>
<accession>A0ABT3KTI3</accession>
<dbReference type="NCBIfam" id="TIGR00138">
    <property type="entry name" value="rsmG_gidB"/>
    <property type="match status" value="1"/>
</dbReference>
<organism evidence="7 8">
    <name type="scientific">Verminephrobacter aporrectodeae subsp. tuberculatae</name>
    <dbReference type="NCBI Taxonomy" id="1110392"/>
    <lineage>
        <taxon>Bacteria</taxon>
        <taxon>Pseudomonadati</taxon>
        <taxon>Pseudomonadota</taxon>
        <taxon>Betaproteobacteria</taxon>
        <taxon>Burkholderiales</taxon>
        <taxon>Comamonadaceae</taxon>
        <taxon>Verminephrobacter</taxon>
    </lineage>
</organism>
<dbReference type="CDD" id="cd02440">
    <property type="entry name" value="AdoMet_MTases"/>
    <property type="match status" value="1"/>
</dbReference>
<reference evidence="8" key="1">
    <citation type="submission" date="2023-07" db="EMBL/GenBank/DDBJ databases">
        <title>Verminephrobacter genomes.</title>
        <authorList>
            <person name="Lund M.B."/>
        </authorList>
    </citation>
    <scope>NUCLEOTIDE SEQUENCE [LARGE SCALE GENOMIC DNA]</scope>
    <source>
        <strain evidence="8">AtM5-05</strain>
    </source>
</reference>
<keyword evidence="1 6" id="KW-0963">Cytoplasm</keyword>
<evidence type="ECO:0000256" key="4">
    <source>
        <dbReference type="ARBA" id="ARBA00022679"/>
    </source>
</evidence>
<evidence type="ECO:0000256" key="1">
    <source>
        <dbReference type="ARBA" id="ARBA00022490"/>
    </source>
</evidence>
<keyword evidence="5 6" id="KW-0949">S-adenosyl-L-methionine</keyword>
<evidence type="ECO:0000256" key="6">
    <source>
        <dbReference type="HAMAP-Rule" id="MF_00074"/>
    </source>
</evidence>
<dbReference type="InterPro" id="IPR029063">
    <property type="entry name" value="SAM-dependent_MTases_sf"/>
</dbReference>